<name>X0VKV9_9ZZZZ</name>
<evidence type="ECO:0000256" key="1">
    <source>
        <dbReference type="SAM" id="MobiDB-lite"/>
    </source>
</evidence>
<feature type="non-terminal residue" evidence="2">
    <location>
        <position position="1"/>
    </location>
</feature>
<feature type="region of interest" description="Disordered" evidence="1">
    <location>
        <begin position="1"/>
        <end position="59"/>
    </location>
</feature>
<accession>X0VKV9</accession>
<protein>
    <submittedName>
        <fullName evidence="2">Uncharacterized protein</fullName>
    </submittedName>
</protein>
<gene>
    <name evidence="2" type="ORF">S01H1_39295</name>
</gene>
<comment type="caution">
    <text evidence="2">The sequence shown here is derived from an EMBL/GenBank/DDBJ whole genome shotgun (WGS) entry which is preliminary data.</text>
</comment>
<evidence type="ECO:0000313" key="2">
    <source>
        <dbReference type="EMBL" id="GAG11837.1"/>
    </source>
</evidence>
<dbReference type="AlphaFoldDB" id="X0VKV9"/>
<reference evidence="2" key="1">
    <citation type="journal article" date="2014" name="Front. Microbiol.">
        <title>High frequency of phylogenetically diverse reductive dehalogenase-homologous genes in deep subseafloor sedimentary metagenomes.</title>
        <authorList>
            <person name="Kawai M."/>
            <person name="Futagami T."/>
            <person name="Toyoda A."/>
            <person name="Takaki Y."/>
            <person name="Nishi S."/>
            <person name="Hori S."/>
            <person name="Arai W."/>
            <person name="Tsubouchi T."/>
            <person name="Morono Y."/>
            <person name="Uchiyama I."/>
            <person name="Ito T."/>
            <person name="Fujiyama A."/>
            <person name="Inagaki F."/>
            <person name="Takami H."/>
        </authorList>
    </citation>
    <scope>NUCLEOTIDE SEQUENCE</scope>
    <source>
        <strain evidence="2">Expedition CK06-06</strain>
    </source>
</reference>
<proteinExistence type="predicted"/>
<organism evidence="2">
    <name type="scientific">marine sediment metagenome</name>
    <dbReference type="NCBI Taxonomy" id="412755"/>
    <lineage>
        <taxon>unclassified sequences</taxon>
        <taxon>metagenomes</taxon>
        <taxon>ecological metagenomes</taxon>
    </lineage>
</organism>
<dbReference type="EMBL" id="BARS01024787">
    <property type="protein sequence ID" value="GAG11837.1"/>
    <property type="molecule type" value="Genomic_DNA"/>
</dbReference>
<sequence length="59" mass="6386">SSEAKASIDNKEEKGNLPTGARGTAQNSRGKETQFSGTAKKTFGNFEKGGNYKRYRSAK</sequence>
<feature type="compositionally biased region" description="Basic and acidic residues" evidence="1">
    <location>
        <begin position="1"/>
        <end position="15"/>
    </location>
</feature>
<feature type="compositionally biased region" description="Polar residues" evidence="1">
    <location>
        <begin position="24"/>
        <end position="39"/>
    </location>
</feature>